<dbReference type="InParanoid" id="A0A0H2S171"/>
<dbReference type="OrthoDB" id="2523749at2759"/>
<name>A0A0H2S171_9AGAM</name>
<evidence type="ECO:0000313" key="3">
    <source>
        <dbReference type="Proteomes" id="UP000053477"/>
    </source>
</evidence>
<evidence type="ECO:0000313" key="2">
    <source>
        <dbReference type="EMBL" id="KLO17602.1"/>
    </source>
</evidence>
<evidence type="ECO:0008006" key="4">
    <source>
        <dbReference type="Google" id="ProtNLM"/>
    </source>
</evidence>
<dbReference type="EMBL" id="KQ085903">
    <property type="protein sequence ID" value="KLO17602.1"/>
    <property type="molecule type" value="Genomic_DNA"/>
</dbReference>
<organism evidence="2 3">
    <name type="scientific">Schizopora paradoxa</name>
    <dbReference type="NCBI Taxonomy" id="27342"/>
    <lineage>
        <taxon>Eukaryota</taxon>
        <taxon>Fungi</taxon>
        <taxon>Dikarya</taxon>
        <taxon>Basidiomycota</taxon>
        <taxon>Agaricomycotina</taxon>
        <taxon>Agaricomycetes</taxon>
        <taxon>Hymenochaetales</taxon>
        <taxon>Schizoporaceae</taxon>
        <taxon>Schizopora</taxon>
    </lineage>
</organism>
<gene>
    <name evidence="2" type="ORF">SCHPADRAFT_994280</name>
</gene>
<keyword evidence="3" id="KW-1185">Reference proteome</keyword>
<feature type="region of interest" description="Disordered" evidence="1">
    <location>
        <begin position="110"/>
        <end position="139"/>
    </location>
</feature>
<reference evidence="2 3" key="1">
    <citation type="submission" date="2015-04" db="EMBL/GenBank/DDBJ databases">
        <title>Complete genome sequence of Schizopora paradoxa KUC8140, a cosmopolitan wood degrader in East Asia.</title>
        <authorList>
            <consortium name="DOE Joint Genome Institute"/>
            <person name="Min B."/>
            <person name="Park H."/>
            <person name="Jang Y."/>
            <person name="Kim J.-J."/>
            <person name="Kim K.H."/>
            <person name="Pangilinan J."/>
            <person name="Lipzen A."/>
            <person name="Riley R."/>
            <person name="Grigoriev I.V."/>
            <person name="Spatafora J.W."/>
            <person name="Choi I.-G."/>
        </authorList>
    </citation>
    <scope>NUCLEOTIDE SEQUENCE [LARGE SCALE GENOMIC DNA]</scope>
    <source>
        <strain evidence="2 3">KUC8140</strain>
    </source>
</reference>
<dbReference type="Proteomes" id="UP000053477">
    <property type="component" value="Unassembled WGS sequence"/>
</dbReference>
<evidence type="ECO:0000256" key="1">
    <source>
        <dbReference type="SAM" id="MobiDB-lite"/>
    </source>
</evidence>
<dbReference type="AlphaFoldDB" id="A0A0H2S171"/>
<proteinExistence type="predicted"/>
<accession>A0A0H2S171</accession>
<sequence length="331" mass="37738">MPADDRSNAYDESPLEWLSFKISLPKYRFIGHDTPVEYALGLVKTWYPVTFRNVKETYLDENQDDNEETEPSPKPVEAKVYDILVYRYRNGCCRINIKLFPPATTETVSQLEASQADETTQADEASLADESNINDSKTGPSAQVVCKYIVSVRNDLLESLEHESKFYEGQLKALQGTVVPNFHGRYILEGTWKDNRDIKFVCILLEDCGEGIADEGFFNLNIEDRITIFKKLVEIHAAGIRQARFEESNVVVKDGDYRIVEFDHASRHNCKWKDTMEQHLGESLKDIGEAFGCQELALCGHELGLWNVTGHNLDRRWPTSKLPARRAHASD</sequence>
<protein>
    <recommendedName>
        <fullName evidence="4">Protein kinase domain-containing protein</fullName>
    </recommendedName>
</protein>